<dbReference type="AlphaFoldDB" id="A0ABD1Y5Z9"/>
<evidence type="ECO:0000313" key="1">
    <source>
        <dbReference type="EMBL" id="KAL2620764.1"/>
    </source>
</evidence>
<evidence type="ECO:0000313" key="2">
    <source>
        <dbReference type="Proteomes" id="UP001605036"/>
    </source>
</evidence>
<protein>
    <submittedName>
        <fullName evidence="1">Uncharacterized protein</fullName>
    </submittedName>
</protein>
<dbReference type="Proteomes" id="UP001605036">
    <property type="component" value="Unassembled WGS sequence"/>
</dbReference>
<gene>
    <name evidence="1" type="ORF">R1flu_000969</name>
</gene>
<organism evidence="1 2">
    <name type="scientific">Riccia fluitans</name>
    <dbReference type="NCBI Taxonomy" id="41844"/>
    <lineage>
        <taxon>Eukaryota</taxon>
        <taxon>Viridiplantae</taxon>
        <taxon>Streptophyta</taxon>
        <taxon>Embryophyta</taxon>
        <taxon>Marchantiophyta</taxon>
        <taxon>Marchantiopsida</taxon>
        <taxon>Marchantiidae</taxon>
        <taxon>Marchantiales</taxon>
        <taxon>Ricciaceae</taxon>
        <taxon>Riccia</taxon>
    </lineage>
</organism>
<dbReference type="EMBL" id="JBHFFA010000006">
    <property type="protein sequence ID" value="KAL2620764.1"/>
    <property type="molecule type" value="Genomic_DNA"/>
</dbReference>
<accession>A0ABD1Y5Z9</accession>
<proteinExistence type="predicted"/>
<comment type="caution">
    <text evidence="1">The sequence shown here is derived from an EMBL/GenBank/DDBJ whole genome shotgun (WGS) entry which is preliminary data.</text>
</comment>
<reference evidence="1 2" key="1">
    <citation type="submission" date="2024-09" db="EMBL/GenBank/DDBJ databases">
        <title>Chromosome-scale assembly of Riccia fluitans.</title>
        <authorList>
            <person name="Paukszto L."/>
            <person name="Sawicki J."/>
            <person name="Karawczyk K."/>
            <person name="Piernik-Szablinska J."/>
            <person name="Szczecinska M."/>
            <person name="Mazdziarz M."/>
        </authorList>
    </citation>
    <scope>NUCLEOTIDE SEQUENCE [LARGE SCALE GENOMIC DNA]</scope>
    <source>
        <strain evidence="1">Rf_01</strain>
        <tissue evidence="1">Aerial parts of the thallus</tissue>
    </source>
</reference>
<sequence length="155" mass="17454">MHCKHSKAACHCSSSVKAAFSAPNVGVSIKDPSLPSADDELEDTKIAQNELEGNDNAKYCWKHQAFIALIEYKKDLHHLKSDPRRRELLDIDISKWVQTAEKLITKGYRGFTGKKYKNKYRIILGNYKKICDYNSKSGNEPLEGGQIGLKTPSKV</sequence>
<name>A0ABD1Y5Z9_9MARC</name>
<keyword evidence="2" id="KW-1185">Reference proteome</keyword>